<accession>A0A4S8HKR6</accession>
<sequence>MRIPAAILAKCRPHQPNGLTLTMLLTIVTFTISSNSFTQSRYDWRTNIDQVIHETDSLSLKSQRTFYLNKILRKDEPLKETWYYTTHNNNIIVFEVRYRIDSLEYTETYYMNRGRLICMELYETDFLSYYEDEIKHGEVFFFDHDMLIQYVTVGNGLADLSFRDPQYEPLRRFYKRYIELQKNILSLATN</sequence>
<name>A0A4S8HKR6_9BACT</name>
<evidence type="ECO:0000313" key="2">
    <source>
        <dbReference type="Proteomes" id="UP000306918"/>
    </source>
</evidence>
<proteinExistence type="predicted"/>
<comment type="caution">
    <text evidence="1">The sequence shown here is derived from an EMBL/GenBank/DDBJ whole genome shotgun (WGS) entry which is preliminary data.</text>
</comment>
<dbReference type="RefSeq" id="WP_136579950.1">
    <property type="nucleotide sequence ID" value="NZ_STFF01000009.1"/>
</dbReference>
<organism evidence="1 2">
    <name type="scientific">Niastella caeni</name>
    <dbReference type="NCBI Taxonomy" id="2569763"/>
    <lineage>
        <taxon>Bacteria</taxon>
        <taxon>Pseudomonadati</taxon>
        <taxon>Bacteroidota</taxon>
        <taxon>Chitinophagia</taxon>
        <taxon>Chitinophagales</taxon>
        <taxon>Chitinophagaceae</taxon>
        <taxon>Niastella</taxon>
    </lineage>
</organism>
<dbReference type="OrthoDB" id="671478at2"/>
<gene>
    <name evidence="1" type="ORF">FAM09_25265</name>
</gene>
<dbReference type="Proteomes" id="UP000306918">
    <property type="component" value="Unassembled WGS sequence"/>
</dbReference>
<dbReference type="AlphaFoldDB" id="A0A4S8HKR6"/>
<keyword evidence="2" id="KW-1185">Reference proteome</keyword>
<evidence type="ECO:0000313" key="1">
    <source>
        <dbReference type="EMBL" id="THU33462.1"/>
    </source>
</evidence>
<reference evidence="1 2" key="1">
    <citation type="submission" date="2019-04" db="EMBL/GenBank/DDBJ databases">
        <title>Niastella caeni sp. nov., isolated from activated sludge.</title>
        <authorList>
            <person name="Sheng M."/>
        </authorList>
    </citation>
    <scope>NUCLEOTIDE SEQUENCE [LARGE SCALE GENOMIC DNA]</scope>
    <source>
        <strain evidence="1 2">HX-2-15</strain>
    </source>
</reference>
<dbReference type="EMBL" id="STFF01000009">
    <property type="protein sequence ID" value="THU33462.1"/>
    <property type="molecule type" value="Genomic_DNA"/>
</dbReference>
<protein>
    <submittedName>
        <fullName evidence="1">Uncharacterized protein</fullName>
    </submittedName>
</protein>